<protein>
    <recommendedName>
        <fullName evidence="12">O-methylsterigmatocystin oxidoreductase</fullName>
    </recommendedName>
</protein>
<keyword evidence="6 8" id="KW-0408">Iron</keyword>
<proteinExistence type="inferred from homology"/>
<dbReference type="GO" id="GO:0016705">
    <property type="term" value="F:oxidoreductase activity, acting on paired donors, with incorporation or reduction of molecular oxygen"/>
    <property type="evidence" value="ECO:0007669"/>
    <property type="project" value="InterPro"/>
</dbReference>
<keyword evidence="7 9" id="KW-0503">Monooxygenase</keyword>
<evidence type="ECO:0000313" key="10">
    <source>
        <dbReference type="EMBL" id="KAK5634643.1"/>
    </source>
</evidence>
<keyword evidence="11" id="KW-1185">Reference proteome</keyword>
<name>A0AAN7ZCY5_9PEZI</name>
<dbReference type="CDD" id="cd11065">
    <property type="entry name" value="CYP64-like"/>
    <property type="match status" value="1"/>
</dbReference>
<evidence type="ECO:0000256" key="2">
    <source>
        <dbReference type="ARBA" id="ARBA00010617"/>
    </source>
</evidence>
<keyword evidence="3 8" id="KW-0349">Heme</keyword>
<dbReference type="PROSITE" id="PS00086">
    <property type="entry name" value="CYTOCHROME_P450"/>
    <property type="match status" value="1"/>
</dbReference>
<dbReference type="Pfam" id="PF00067">
    <property type="entry name" value="p450"/>
    <property type="match status" value="1"/>
</dbReference>
<gene>
    <name evidence="10" type="ORF">RRF57_010356</name>
</gene>
<comment type="caution">
    <text evidence="10">The sequence shown here is derived from an EMBL/GenBank/DDBJ whole genome shotgun (WGS) entry which is preliminary data.</text>
</comment>
<evidence type="ECO:0008006" key="12">
    <source>
        <dbReference type="Google" id="ProtNLM"/>
    </source>
</evidence>
<dbReference type="InterPro" id="IPR050364">
    <property type="entry name" value="Cytochrome_P450_fung"/>
</dbReference>
<dbReference type="AlphaFoldDB" id="A0AAN7ZCY5"/>
<comment type="similarity">
    <text evidence="2 9">Belongs to the cytochrome P450 family.</text>
</comment>
<evidence type="ECO:0000256" key="5">
    <source>
        <dbReference type="ARBA" id="ARBA00023002"/>
    </source>
</evidence>
<keyword evidence="4 8" id="KW-0479">Metal-binding</keyword>
<feature type="binding site" description="axial binding residue" evidence="8">
    <location>
        <position position="373"/>
    </location>
    <ligand>
        <name>heme</name>
        <dbReference type="ChEBI" id="CHEBI:30413"/>
    </ligand>
    <ligandPart>
        <name>Fe</name>
        <dbReference type="ChEBI" id="CHEBI:18248"/>
    </ligandPart>
</feature>
<keyword evidence="5 9" id="KW-0560">Oxidoreductase</keyword>
<dbReference type="SUPFAM" id="SSF48264">
    <property type="entry name" value="Cytochrome P450"/>
    <property type="match status" value="1"/>
</dbReference>
<evidence type="ECO:0000256" key="3">
    <source>
        <dbReference type="ARBA" id="ARBA00022617"/>
    </source>
</evidence>
<dbReference type="PRINTS" id="PR00463">
    <property type="entry name" value="EP450I"/>
</dbReference>
<dbReference type="GO" id="GO:0020037">
    <property type="term" value="F:heme binding"/>
    <property type="evidence" value="ECO:0007669"/>
    <property type="project" value="InterPro"/>
</dbReference>
<dbReference type="GO" id="GO:0005506">
    <property type="term" value="F:iron ion binding"/>
    <property type="evidence" value="ECO:0007669"/>
    <property type="project" value="InterPro"/>
</dbReference>
<dbReference type="Proteomes" id="UP001305414">
    <property type="component" value="Unassembled WGS sequence"/>
</dbReference>
<dbReference type="InterPro" id="IPR001128">
    <property type="entry name" value="Cyt_P450"/>
</dbReference>
<evidence type="ECO:0000256" key="9">
    <source>
        <dbReference type="RuleBase" id="RU000461"/>
    </source>
</evidence>
<evidence type="ECO:0000256" key="8">
    <source>
        <dbReference type="PIRSR" id="PIRSR602401-1"/>
    </source>
</evidence>
<evidence type="ECO:0000256" key="7">
    <source>
        <dbReference type="ARBA" id="ARBA00023033"/>
    </source>
</evidence>
<dbReference type="EMBL" id="JAWHQM010000043">
    <property type="protein sequence ID" value="KAK5634643.1"/>
    <property type="molecule type" value="Genomic_DNA"/>
</dbReference>
<evidence type="ECO:0000256" key="1">
    <source>
        <dbReference type="ARBA" id="ARBA00001971"/>
    </source>
</evidence>
<dbReference type="InterPro" id="IPR017972">
    <property type="entry name" value="Cyt_P450_CS"/>
</dbReference>
<evidence type="ECO:0000256" key="6">
    <source>
        <dbReference type="ARBA" id="ARBA00023004"/>
    </source>
</evidence>
<evidence type="ECO:0000256" key="4">
    <source>
        <dbReference type="ARBA" id="ARBA00022723"/>
    </source>
</evidence>
<evidence type="ECO:0000313" key="11">
    <source>
        <dbReference type="Proteomes" id="UP001305414"/>
    </source>
</evidence>
<dbReference type="PANTHER" id="PTHR46300:SF7">
    <property type="entry name" value="P450, PUTATIVE (EUROFUNG)-RELATED"/>
    <property type="match status" value="1"/>
</dbReference>
<dbReference type="Gene3D" id="1.10.630.10">
    <property type="entry name" value="Cytochrome P450"/>
    <property type="match status" value="1"/>
</dbReference>
<sequence>MGPISSITVLGTTFVISNSPELTSELLEKRSVKYSSRPHLVFAEANGWSQSVSLMKYDKAYRQRRKITHTLVGTKMNVAPYLPLQDVEVHRLLFRILQEPERFLEHIKTEAAAIILKLVYGYTVEPHNPDPLADLIDEAMGHFSATVAPGAWLVDSIPALKYIPEWMLGGGWKRIARDWHSVLRETVEKPLQFALQHITSGDQKRSFIKDFYDEKGASITPRDQEDLKWTALTLYGGGADTTVNTVSAFFLAMIMFPDVQQKAQDEIDRVVGTHRLPTFDDRENLPYVEALLTEAWRWHTVGPLGVPHASSAEDIVNGYRIPKGSVIVSNIWWFTHDPSVYTDPFVFNPERFIGPNPPPDPVDYTFGYGRRICPGRFIADSSVWLTIVRSLAVFNISKGLDENGREIEPTMKFTPGLISRPEDFKATIKPRSAQHEALIRQLEELHPWEESDAAEIRNMKI</sequence>
<organism evidence="10 11">
    <name type="scientific">Xylaria bambusicola</name>
    <dbReference type="NCBI Taxonomy" id="326684"/>
    <lineage>
        <taxon>Eukaryota</taxon>
        <taxon>Fungi</taxon>
        <taxon>Dikarya</taxon>
        <taxon>Ascomycota</taxon>
        <taxon>Pezizomycotina</taxon>
        <taxon>Sordariomycetes</taxon>
        <taxon>Xylariomycetidae</taxon>
        <taxon>Xylariales</taxon>
        <taxon>Xylariaceae</taxon>
        <taxon>Xylaria</taxon>
    </lineage>
</organism>
<reference evidence="10 11" key="1">
    <citation type="submission" date="2023-10" db="EMBL/GenBank/DDBJ databases">
        <title>Draft genome sequence of Xylaria bambusicola isolate GMP-LS, the root and basal stem rot pathogen of sugarcane in Indonesia.</title>
        <authorList>
            <person name="Selvaraj P."/>
            <person name="Muralishankar V."/>
            <person name="Muruganantham S."/>
            <person name="Sp S."/>
            <person name="Haryani S."/>
            <person name="Lau K.J.X."/>
            <person name="Naqvi N.I."/>
        </authorList>
    </citation>
    <scope>NUCLEOTIDE SEQUENCE [LARGE SCALE GENOMIC DNA]</scope>
    <source>
        <strain evidence="10">GMP-LS</strain>
    </source>
</reference>
<comment type="cofactor">
    <cofactor evidence="1 8">
        <name>heme</name>
        <dbReference type="ChEBI" id="CHEBI:30413"/>
    </cofactor>
</comment>
<dbReference type="PANTHER" id="PTHR46300">
    <property type="entry name" value="P450, PUTATIVE (EUROFUNG)-RELATED-RELATED"/>
    <property type="match status" value="1"/>
</dbReference>
<accession>A0AAN7ZCY5</accession>
<dbReference type="InterPro" id="IPR036396">
    <property type="entry name" value="Cyt_P450_sf"/>
</dbReference>
<dbReference type="GO" id="GO:0004497">
    <property type="term" value="F:monooxygenase activity"/>
    <property type="evidence" value="ECO:0007669"/>
    <property type="project" value="UniProtKB-KW"/>
</dbReference>
<dbReference type="InterPro" id="IPR002401">
    <property type="entry name" value="Cyt_P450_E_grp-I"/>
</dbReference>